<organism evidence="1 2">
    <name type="scientific">Methylobacter tundripaludum</name>
    <dbReference type="NCBI Taxonomy" id="173365"/>
    <lineage>
        <taxon>Bacteria</taxon>
        <taxon>Pseudomonadati</taxon>
        <taxon>Pseudomonadota</taxon>
        <taxon>Gammaproteobacteria</taxon>
        <taxon>Methylococcales</taxon>
        <taxon>Methylococcaceae</taxon>
        <taxon>Methylobacter</taxon>
    </lineage>
</organism>
<dbReference type="SUPFAM" id="SSF56059">
    <property type="entry name" value="Glutathione synthetase ATP-binding domain-like"/>
    <property type="match status" value="1"/>
</dbReference>
<evidence type="ECO:0008006" key="3">
    <source>
        <dbReference type="Google" id="ProtNLM"/>
    </source>
</evidence>
<proteinExistence type="predicted"/>
<dbReference type="EMBL" id="PTIY01000010">
    <property type="protein sequence ID" value="PPK69374.1"/>
    <property type="molecule type" value="Genomic_DNA"/>
</dbReference>
<dbReference type="RefSeq" id="WP_258076665.1">
    <property type="nucleotide sequence ID" value="NZ_PTIY01000010.1"/>
</dbReference>
<gene>
    <name evidence="1" type="ORF">B0F88_110160</name>
</gene>
<dbReference type="AlphaFoldDB" id="A0A2S6GVX8"/>
<evidence type="ECO:0000313" key="1">
    <source>
        <dbReference type="EMBL" id="PPK69374.1"/>
    </source>
</evidence>
<evidence type="ECO:0000313" key="2">
    <source>
        <dbReference type="Proteomes" id="UP000238071"/>
    </source>
</evidence>
<comment type="caution">
    <text evidence="1">The sequence shown here is derived from an EMBL/GenBank/DDBJ whole genome shotgun (WGS) entry which is preliminary data.</text>
</comment>
<keyword evidence="2" id="KW-1185">Reference proteome</keyword>
<reference evidence="1 2" key="1">
    <citation type="submission" date="2018-02" db="EMBL/GenBank/DDBJ databases">
        <title>Subsurface microbial communities from deep shales in Ohio and West Virginia, USA.</title>
        <authorList>
            <person name="Wrighton K."/>
        </authorList>
    </citation>
    <scope>NUCLEOTIDE SEQUENCE [LARGE SCALE GENOMIC DNA]</scope>
    <source>
        <strain evidence="1 2">OWC-G53F</strain>
    </source>
</reference>
<dbReference type="Proteomes" id="UP000238071">
    <property type="component" value="Unassembled WGS sequence"/>
</dbReference>
<name>A0A2S6GVX8_9GAMM</name>
<protein>
    <recommendedName>
        <fullName evidence="3">Circularly permuted ATP-grasp superfamily protein</fullName>
    </recommendedName>
</protein>
<accession>A0A2S6GVX8</accession>
<sequence>MTLPPHSIPSQSTDTHHCEQQADQLNSQCRCVSLNREAMHAELWQAQDDTNLYRMIMEERPHLFAESAVFVTDSSIKKQREIITAVESVIALPAYQERVLAYAPDAAKFIPKAHSVFFGYDFHLSPEGPQLIEINTNAGGALLNAIVARTQKTCCDLAVEELLAQITCATGADNPEQAFIAMFLEEWQAERGEQPLGSIAIVDENPESQYMLPEFILFKKLFEQHNINAIICDPSELVFHEQALWHENQRIDLIYNRLTDFGLEAAAHESLLKAYLAKAVVVTPHPRAHALYADKRNLVLLTDEATLLDLGVDAKTRTLLLTGIAHTVSVNPDDAESLWAARKHLFFKPAKGYGSKAAYRGDKLTRRVFGEILQGDYVAQTLVQPSERQLEVENKIVDFKLDLRHYVYKGRTQLISARLYQGQTTNFRTPGGGFAQVIVVPCRDNKNTQPEDCENSL</sequence>